<comment type="subcellular location">
    <subcellularLocation>
        <location evidence="1 4">Nucleus</location>
    </subcellularLocation>
</comment>
<dbReference type="PANTHER" id="PTHR12346">
    <property type="entry name" value="SIN3B-RELATED"/>
    <property type="match status" value="1"/>
</dbReference>
<dbReference type="GO" id="GO:0003714">
    <property type="term" value="F:transcription corepressor activity"/>
    <property type="evidence" value="ECO:0007669"/>
    <property type="project" value="InterPro"/>
</dbReference>
<evidence type="ECO:0000313" key="5">
    <source>
        <dbReference type="EMBL" id="KAK7362138.1"/>
    </source>
</evidence>
<dbReference type="PANTHER" id="PTHR12346:SF0">
    <property type="entry name" value="SIN3A, ISOFORM G"/>
    <property type="match status" value="1"/>
</dbReference>
<organism evidence="5 6">
    <name type="scientific">Canavalia gladiata</name>
    <name type="common">Sword bean</name>
    <name type="synonym">Dolichos gladiatus</name>
    <dbReference type="NCBI Taxonomy" id="3824"/>
    <lineage>
        <taxon>Eukaryota</taxon>
        <taxon>Viridiplantae</taxon>
        <taxon>Streptophyta</taxon>
        <taxon>Embryophyta</taxon>
        <taxon>Tracheophyta</taxon>
        <taxon>Spermatophyta</taxon>
        <taxon>Magnoliopsida</taxon>
        <taxon>eudicotyledons</taxon>
        <taxon>Gunneridae</taxon>
        <taxon>Pentapetalae</taxon>
        <taxon>rosids</taxon>
        <taxon>fabids</taxon>
        <taxon>Fabales</taxon>
        <taxon>Fabaceae</taxon>
        <taxon>Papilionoideae</taxon>
        <taxon>50 kb inversion clade</taxon>
        <taxon>NPAAA clade</taxon>
        <taxon>indigoferoid/millettioid clade</taxon>
        <taxon>Phaseoleae</taxon>
        <taxon>Canavalia</taxon>
    </lineage>
</organism>
<comment type="caution">
    <text evidence="5">The sequence shown here is derived from an EMBL/GenBank/DDBJ whole genome shotgun (WGS) entry which is preliminary data.</text>
</comment>
<proteinExistence type="predicted"/>
<keyword evidence="2" id="KW-0678">Repressor</keyword>
<dbReference type="Proteomes" id="UP001367508">
    <property type="component" value="Unassembled WGS sequence"/>
</dbReference>
<keyword evidence="3 4" id="KW-0539">Nucleus</keyword>
<dbReference type="InterPro" id="IPR036600">
    <property type="entry name" value="PAH_sf"/>
</dbReference>
<gene>
    <name evidence="5" type="ORF">VNO77_04241</name>
</gene>
<dbReference type="Pfam" id="PF02671">
    <property type="entry name" value="PAH"/>
    <property type="match status" value="2"/>
</dbReference>
<dbReference type="InterPro" id="IPR003822">
    <property type="entry name" value="PAH"/>
</dbReference>
<dbReference type="GO" id="GO:0000785">
    <property type="term" value="C:chromatin"/>
    <property type="evidence" value="ECO:0007669"/>
    <property type="project" value="TreeGrafter"/>
</dbReference>
<evidence type="ECO:0008006" key="7">
    <source>
        <dbReference type="Google" id="ProtNLM"/>
    </source>
</evidence>
<evidence type="ECO:0000256" key="4">
    <source>
        <dbReference type="PROSITE-ProRule" id="PRU00810"/>
    </source>
</evidence>
<dbReference type="Gene3D" id="1.20.1160.11">
    <property type="entry name" value="Paired amphipathic helix"/>
    <property type="match status" value="2"/>
</dbReference>
<dbReference type="GO" id="GO:0000118">
    <property type="term" value="C:histone deacetylase complex"/>
    <property type="evidence" value="ECO:0007669"/>
    <property type="project" value="TreeGrafter"/>
</dbReference>
<dbReference type="FunFam" id="1.20.1160.11:FF:000001">
    <property type="entry name" value="Paired amphipathic helix protein Sin3"/>
    <property type="match status" value="1"/>
</dbReference>
<dbReference type="PROSITE" id="PS51477">
    <property type="entry name" value="PAH"/>
    <property type="match status" value="2"/>
</dbReference>
<sequence>MSSEGGKGQSKIHALAYLKAVKNAFKDKREKYNYFLEFMKDYEDRRIDTERVVAKVMELFKEHTDLMLGFNTFLPAEYRIKFPVKVEFPPKRVRGGSGNAIKFVKKVKARFRCNQPAYRYFISTMLMLEAGKMYINEAYHQIMIIFEGHADLLHDFLSFFPRNSVAAASA</sequence>
<protein>
    <recommendedName>
        <fullName evidence="7">SIN3 transcription regulator family member B</fullName>
    </recommendedName>
</protein>
<reference evidence="5 6" key="1">
    <citation type="submission" date="2024-01" db="EMBL/GenBank/DDBJ databases">
        <title>The genomes of 5 underutilized Papilionoideae crops provide insights into root nodulation and disease resistanc.</title>
        <authorList>
            <person name="Jiang F."/>
        </authorList>
    </citation>
    <scope>NUCLEOTIDE SEQUENCE [LARGE SCALE GENOMIC DNA]</scope>
    <source>
        <strain evidence="5">LVBAO_FW01</strain>
        <tissue evidence="5">Leaves</tissue>
    </source>
</reference>
<dbReference type="EMBL" id="JAYMYQ010000001">
    <property type="protein sequence ID" value="KAK7362138.1"/>
    <property type="molecule type" value="Genomic_DNA"/>
</dbReference>
<evidence type="ECO:0000256" key="2">
    <source>
        <dbReference type="ARBA" id="ARBA00022491"/>
    </source>
</evidence>
<dbReference type="SUPFAM" id="SSF47762">
    <property type="entry name" value="PAH2 domain"/>
    <property type="match status" value="2"/>
</dbReference>
<dbReference type="AlphaFoldDB" id="A0AAN9N2P1"/>
<evidence type="ECO:0000256" key="1">
    <source>
        <dbReference type="ARBA" id="ARBA00004123"/>
    </source>
</evidence>
<keyword evidence="6" id="KW-1185">Reference proteome</keyword>
<name>A0AAN9N2P1_CANGL</name>
<accession>A0AAN9N2P1</accession>
<dbReference type="GO" id="GO:0000122">
    <property type="term" value="P:negative regulation of transcription by RNA polymerase II"/>
    <property type="evidence" value="ECO:0007669"/>
    <property type="project" value="TreeGrafter"/>
</dbReference>
<evidence type="ECO:0000313" key="6">
    <source>
        <dbReference type="Proteomes" id="UP001367508"/>
    </source>
</evidence>
<dbReference type="InterPro" id="IPR039774">
    <property type="entry name" value="Sin3-like"/>
</dbReference>
<evidence type="ECO:0000256" key="3">
    <source>
        <dbReference type="ARBA" id="ARBA00023242"/>
    </source>
</evidence>